<evidence type="ECO:0000313" key="8">
    <source>
        <dbReference type="Proteomes" id="UP000279760"/>
    </source>
</evidence>
<comment type="subcellular location">
    <subcellularLocation>
        <location evidence="1">Membrane</location>
    </subcellularLocation>
</comment>
<dbReference type="GO" id="GO:0006935">
    <property type="term" value="P:chemotaxis"/>
    <property type="evidence" value="ECO:0007669"/>
    <property type="project" value="InterPro"/>
</dbReference>
<evidence type="ECO:0000256" key="1">
    <source>
        <dbReference type="ARBA" id="ARBA00004370"/>
    </source>
</evidence>
<evidence type="ECO:0000256" key="3">
    <source>
        <dbReference type="ARBA" id="ARBA00029447"/>
    </source>
</evidence>
<organism evidence="7 8">
    <name type="scientific">Vibrio mediterranei</name>
    <dbReference type="NCBI Taxonomy" id="689"/>
    <lineage>
        <taxon>Bacteria</taxon>
        <taxon>Pseudomonadati</taxon>
        <taxon>Pseudomonadota</taxon>
        <taxon>Gammaproteobacteria</taxon>
        <taxon>Vibrionales</taxon>
        <taxon>Vibrionaceae</taxon>
        <taxon>Vibrio</taxon>
    </lineage>
</organism>
<feature type="domain" description="Methyl-accepting transducer" evidence="6">
    <location>
        <begin position="32"/>
        <end position="249"/>
    </location>
</feature>
<comment type="similarity">
    <text evidence="3">Belongs to the methyl-accepting chemotaxis (MCP) protein family.</text>
</comment>
<proteinExistence type="inferred from homology"/>
<dbReference type="InterPro" id="IPR004089">
    <property type="entry name" value="MCPsignal_dom"/>
</dbReference>
<reference evidence="7 8" key="1">
    <citation type="submission" date="2018-11" db="EMBL/GenBank/DDBJ databases">
        <title>Complete Genome Sequence of Vbrio mediterranei 117-T6: a Potential Pathogen Bacteria Isolated from the Conchocelis of Pyropia.</title>
        <authorList>
            <person name="Liu Q."/>
        </authorList>
    </citation>
    <scope>NUCLEOTIDE SEQUENCE [LARGE SCALE GENOMIC DNA]</scope>
    <source>
        <strain evidence="7 8">117-T6</strain>
    </source>
</reference>
<evidence type="ECO:0000259" key="6">
    <source>
        <dbReference type="PROSITE" id="PS50111"/>
    </source>
</evidence>
<dbReference type="SUPFAM" id="SSF58104">
    <property type="entry name" value="Methyl-accepting chemotaxis protein (MCP) signaling domain"/>
    <property type="match status" value="1"/>
</dbReference>
<dbReference type="Proteomes" id="UP000279760">
    <property type="component" value="Chromosome 1"/>
</dbReference>
<name>A0A3G4VCY1_9VIBR</name>
<dbReference type="InterPro" id="IPR004090">
    <property type="entry name" value="Chemotax_Me-accpt_rcpt"/>
</dbReference>
<dbReference type="Gene3D" id="1.10.287.950">
    <property type="entry name" value="Methyl-accepting chemotaxis protein"/>
    <property type="match status" value="1"/>
</dbReference>
<sequence>MFASKKQLLNTQQQLQQQKQQTDTFACQIEQLQQELALREQTIERLEQQLSSQKTRSRRFLNSVTTQLISTTANIEQANNQLIAQSDQLQANLGVFESTQQQLHAMYQSLDEVSQSAATSKETVAALQVLTSDITQFISIIHQISEQTNLLALNAAIEAARAGEHGRGFAVVADEVRSLAGRANEAASEISGLVERIEGSTNRAGDNIELVSSQVAEASRGAAEIVQDTQSILSLSSETVDVIYKSTVDIYASSAVAQYTNMWTTAHSKLIGAEYEHSLLELKEHETIFGQIVAHHDETRQLASVGGPLQFFGDKAKSYHDCLQRVANDEADVELIGQLDDSYRDLVHYISEAQERVKSDYQRY</sequence>
<dbReference type="AlphaFoldDB" id="A0A3G4VCY1"/>
<dbReference type="SMART" id="SM00283">
    <property type="entry name" value="MA"/>
    <property type="match status" value="1"/>
</dbReference>
<evidence type="ECO:0000313" key="7">
    <source>
        <dbReference type="EMBL" id="AYV22245.1"/>
    </source>
</evidence>
<keyword evidence="2 4" id="KW-0807">Transducer</keyword>
<evidence type="ECO:0000256" key="5">
    <source>
        <dbReference type="SAM" id="Coils"/>
    </source>
</evidence>
<dbReference type="PRINTS" id="PR00260">
    <property type="entry name" value="CHEMTRNSDUCR"/>
</dbReference>
<protein>
    <recommendedName>
        <fullName evidence="6">Methyl-accepting transducer domain-containing protein</fullName>
    </recommendedName>
</protein>
<feature type="coiled-coil region" evidence="5">
    <location>
        <begin position="15"/>
        <end position="92"/>
    </location>
</feature>
<dbReference type="PANTHER" id="PTHR32089">
    <property type="entry name" value="METHYL-ACCEPTING CHEMOTAXIS PROTEIN MCPB"/>
    <property type="match status" value="1"/>
</dbReference>
<dbReference type="RefSeq" id="WP_124940777.1">
    <property type="nucleotide sequence ID" value="NZ_CP033577.1"/>
</dbReference>
<dbReference type="GO" id="GO:0007165">
    <property type="term" value="P:signal transduction"/>
    <property type="evidence" value="ECO:0007669"/>
    <property type="project" value="UniProtKB-KW"/>
</dbReference>
<evidence type="ECO:0000256" key="2">
    <source>
        <dbReference type="ARBA" id="ARBA00023224"/>
    </source>
</evidence>
<dbReference type="EMBL" id="CP033577">
    <property type="protein sequence ID" value="AYV22245.1"/>
    <property type="molecule type" value="Genomic_DNA"/>
</dbReference>
<dbReference type="GO" id="GO:0016020">
    <property type="term" value="C:membrane"/>
    <property type="evidence" value="ECO:0007669"/>
    <property type="project" value="UniProtKB-SubCell"/>
</dbReference>
<gene>
    <name evidence="7" type="ORF">ECB94_13805</name>
</gene>
<dbReference type="Pfam" id="PF00015">
    <property type="entry name" value="MCPsignal"/>
    <property type="match status" value="1"/>
</dbReference>
<keyword evidence="5" id="KW-0175">Coiled coil</keyword>
<dbReference type="PROSITE" id="PS50111">
    <property type="entry name" value="CHEMOTAXIS_TRANSDUC_2"/>
    <property type="match status" value="1"/>
</dbReference>
<evidence type="ECO:0000256" key="4">
    <source>
        <dbReference type="PROSITE-ProRule" id="PRU00284"/>
    </source>
</evidence>
<dbReference type="GO" id="GO:0004888">
    <property type="term" value="F:transmembrane signaling receptor activity"/>
    <property type="evidence" value="ECO:0007669"/>
    <property type="project" value="InterPro"/>
</dbReference>
<accession>A0A3G4VCY1</accession>
<dbReference type="PANTHER" id="PTHR32089:SF112">
    <property type="entry name" value="LYSOZYME-LIKE PROTEIN-RELATED"/>
    <property type="match status" value="1"/>
</dbReference>